<dbReference type="Proteomes" id="UP001611263">
    <property type="component" value="Unassembled WGS sequence"/>
</dbReference>
<evidence type="ECO:0000256" key="1">
    <source>
        <dbReference type="SAM" id="MobiDB-lite"/>
    </source>
</evidence>
<evidence type="ECO:0000313" key="3">
    <source>
        <dbReference type="Proteomes" id="UP001611263"/>
    </source>
</evidence>
<organism evidence="2 3">
    <name type="scientific">Nocardia carnea</name>
    <dbReference type="NCBI Taxonomy" id="37328"/>
    <lineage>
        <taxon>Bacteria</taxon>
        <taxon>Bacillati</taxon>
        <taxon>Actinomycetota</taxon>
        <taxon>Actinomycetes</taxon>
        <taxon>Mycobacteriales</taxon>
        <taxon>Nocardiaceae</taxon>
        <taxon>Nocardia</taxon>
    </lineage>
</organism>
<dbReference type="RefSeq" id="WP_156052207.1">
    <property type="nucleotide sequence ID" value="NZ_JBIRUQ010000001.1"/>
</dbReference>
<gene>
    <name evidence="2" type="ORF">ACH4WX_06540</name>
</gene>
<dbReference type="GeneID" id="93509617"/>
<feature type="region of interest" description="Disordered" evidence="1">
    <location>
        <begin position="89"/>
        <end position="115"/>
    </location>
</feature>
<evidence type="ECO:0000313" key="2">
    <source>
        <dbReference type="EMBL" id="MFI1460367.1"/>
    </source>
</evidence>
<dbReference type="EMBL" id="JBIRUQ010000001">
    <property type="protein sequence ID" value="MFI1460367.1"/>
    <property type="molecule type" value="Genomic_DNA"/>
</dbReference>
<proteinExistence type="predicted"/>
<comment type="caution">
    <text evidence="2">The sequence shown here is derived from an EMBL/GenBank/DDBJ whole genome shotgun (WGS) entry which is preliminary data.</text>
</comment>
<sequence length="115" mass="12129">MISGTADRLGGIAQAVRHGLLAGQQLIGIGGEVFRERVAHIVVTPAPVGEIQRIAQVGAGAADALAEFRQPGRLPQQFIWIQLDFAGHTATRPSPPGRPAAADSWVRAGPAPRRR</sequence>
<keyword evidence="3" id="KW-1185">Reference proteome</keyword>
<accession>A0ABW7TH51</accession>
<protein>
    <submittedName>
        <fullName evidence="2">Uncharacterized protein</fullName>
    </submittedName>
</protein>
<reference evidence="2 3" key="1">
    <citation type="submission" date="2024-10" db="EMBL/GenBank/DDBJ databases">
        <title>The Natural Products Discovery Center: Release of the First 8490 Sequenced Strains for Exploring Actinobacteria Biosynthetic Diversity.</title>
        <authorList>
            <person name="Kalkreuter E."/>
            <person name="Kautsar S.A."/>
            <person name="Yang D."/>
            <person name="Bader C.D."/>
            <person name="Teijaro C.N."/>
            <person name="Fluegel L."/>
            <person name="Davis C.M."/>
            <person name="Simpson J.R."/>
            <person name="Lauterbach L."/>
            <person name="Steele A.D."/>
            <person name="Gui C."/>
            <person name="Meng S."/>
            <person name="Li G."/>
            <person name="Viehrig K."/>
            <person name="Ye F."/>
            <person name="Su P."/>
            <person name="Kiefer A.F."/>
            <person name="Nichols A."/>
            <person name="Cepeda A.J."/>
            <person name="Yan W."/>
            <person name="Fan B."/>
            <person name="Jiang Y."/>
            <person name="Adhikari A."/>
            <person name="Zheng C.-J."/>
            <person name="Schuster L."/>
            <person name="Cowan T.M."/>
            <person name="Smanski M.J."/>
            <person name="Chevrette M.G."/>
            <person name="De Carvalho L.P.S."/>
            <person name="Shen B."/>
        </authorList>
    </citation>
    <scope>NUCLEOTIDE SEQUENCE [LARGE SCALE GENOMIC DNA]</scope>
    <source>
        <strain evidence="2 3">NPDC020568</strain>
    </source>
</reference>
<name>A0ABW7TH51_9NOCA</name>